<keyword evidence="3" id="KW-1185">Reference proteome</keyword>
<dbReference type="PANTHER" id="PTHR33096">
    <property type="entry name" value="CXC2 DOMAIN-CONTAINING PROTEIN"/>
    <property type="match status" value="1"/>
</dbReference>
<organism evidence="3">
    <name type="scientific">Melampsora larici-populina (strain 98AG31 / pathotype 3-4-7)</name>
    <name type="common">Poplar leaf rust fungus</name>
    <dbReference type="NCBI Taxonomy" id="747676"/>
    <lineage>
        <taxon>Eukaryota</taxon>
        <taxon>Fungi</taxon>
        <taxon>Dikarya</taxon>
        <taxon>Basidiomycota</taxon>
        <taxon>Pucciniomycotina</taxon>
        <taxon>Pucciniomycetes</taxon>
        <taxon>Pucciniales</taxon>
        <taxon>Melampsoraceae</taxon>
        <taxon>Melampsora</taxon>
    </lineage>
</organism>
<dbReference type="EMBL" id="GL883094">
    <property type="protein sequence ID" value="EGG10510.1"/>
    <property type="molecule type" value="Genomic_DNA"/>
</dbReference>
<name>F4RAM9_MELLP</name>
<feature type="compositionally biased region" description="Acidic residues" evidence="1">
    <location>
        <begin position="431"/>
        <end position="460"/>
    </location>
</feature>
<dbReference type="OrthoDB" id="10417487at2759"/>
<evidence type="ECO:0000313" key="2">
    <source>
        <dbReference type="EMBL" id="EGG10510.1"/>
    </source>
</evidence>
<feature type="region of interest" description="Disordered" evidence="1">
    <location>
        <begin position="1"/>
        <end position="67"/>
    </location>
</feature>
<dbReference type="RefSeq" id="XP_007405979.1">
    <property type="nucleotide sequence ID" value="XM_007405917.1"/>
</dbReference>
<dbReference type="InParanoid" id="F4RAM9"/>
<dbReference type="KEGG" id="mlr:MELLADRAFT_103129"/>
<proteinExistence type="predicted"/>
<gene>
    <name evidence="2" type="ORF">MELLADRAFT_103129</name>
</gene>
<feature type="region of interest" description="Disordered" evidence="1">
    <location>
        <begin position="427"/>
        <end position="460"/>
    </location>
</feature>
<evidence type="ECO:0000256" key="1">
    <source>
        <dbReference type="SAM" id="MobiDB-lite"/>
    </source>
</evidence>
<dbReference type="Proteomes" id="UP000001072">
    <property type="component" value="Unassembled WGS sequence"/>
</dbReference>
<feature type="compositionally biased region" description="Basic residues" evidence="1">
    <location>
        <begin position="14"/>
        <end position="24"/>
    </location>
</feature>
<dbReference type="GeneID" id="18921883"/>
<reference evidence="3" key="1">
    <citation type="journal article" date="2011" name="Proc. Natl. Acad. Sci. U.S.A.">
        <title>Obligate biotrophy features unraveled by the genomic analysis of rust fungi.</title>
        <authorList>
            <person name="Duplessis S."/>
            <person name="Cuomo C.A."/>
            <person name="Lin Y.-C."/>
            <person name="Aerts A."/>
            <person name="Tisserant E."/>
            <person name="Veneault-Fourrey C."/>
            <person name="Joly D.L."/>
            <person name="Hacquard S."/>
            <person name="Amselem J."/>
            <person name="Cantarel B.L."/>
            <person name="Chiu R."/>
            <person name="Coutinho P.M."/>
            <person name="Feau N."/>
            <person name="Field M."/>
            <person name="Frey P."/>
            <person name="Gelhaye E."/>
            <person name="Goldberg J."/>
            <person name="Grabherr M.G."/>
            <person name="Kodira C.D."/>
            <person name="Kohler A."/>
            <person name="Kuees U."/>
            <person name="Lindquist E.A."/>
            <person name="Lucas S.M."/>
            <person name="Mago R."/>
            <person name="Mauceli E."/>
            <person name="Morin E."/>
            <person name="Murat C."/>
            <person name="Pangilinan J.L."/>
            <person name="Park R."/>
            <person name="Pearson M."/>
            <person name="Quesneville H."/>
            <person name="Rouhier N."/>
            <person name="Sakthikumar S."/>
            <person name="Salamov A.A."/>
            <person name="Schmutz J."/>
            <person name="Selles B."/>
            <person name="Shapiro H."/>
            <person name="Tanguay P."/>
            <person name="Tuskan G.A."/>
            <person name="Henrissat B."/>
            <person name="Van de Peer Y."/>
            <person name="Rouze P."/>
            <person name="Ellis J.G."/>
            <person name="Dodds P.N."/>
            <person name="Schein J.E."/>
            <person name="Zhong S."/>
            <person name="Hamelin R.C."/>
            <person name="Grigoriev I.V."/>
            <person name="Szabo L.J."/>
            <person name="Martin F."/>
        </authorList>
    </citation>
    <scope>NUCLEOTIDE SEQUENCE [LARGE SCALE GENOMIC DNA]</scope>
    <source>
        <strain evidence="3">98AG31 / pathotype 3-4-7</strain>
    </source>
</reference>
<sequence length="460" mass="52856">MADSTDIQGLYSKPAKKKPRKKMSRSAQQQAEMDKLDEEWQQPKINALHTALQPPVPDVPPAQDHPVPDLAYLLDLRLEDQPPPLNIDPHPNPDEQPNAPPQNFTQHVSSDDYHIRRLREYEQWKIVLRPMFVAYMQCADKTSEWWDEQVWNTDFHRCSCKVKEGSGRFVDLIDIFSRSAAHKLTKHESDIRIAQQTLAQLNQGPNAQPREYFADQWERKRTCLLAFSTDNTSARLEKTLARLIDLEEQLHSAHVKVTAIRSKRRNQRSASDVAELDDLPSSILLIENAMEEVACELGGDEFKNHPAVKGWDPLCPNRSQPIKLVHQSNLVSRKLHDESMTVLKVLHKNLLQKECRTWMVWQSHIPTLLLKTQQYSDTTTESDHTLLKSWQEILLNSVEVWEGMVKGPMFTAEALDQDEILEQQFFIGDGAADETPDNDDDGYEEDEVGGNDERDDIGQY</sequence>
<dbReference type="HOGENOM" id="CLU_630178_0_0_1"/>
<dbReference type="PANTHER" id="PTHR33096:SF1">
    <property type="entry name" value="CXC1-LIKE CYSTEINE CLUSTER ASSOCIATED WITH KDZ TRANSPOSASES DOMAIN-CONTAINING PROTEIN"/>
    <property type="match status" value="1"/>
</dbReference>
<evidence type="ECO:0008006" key="4">
    <source>
        <dbReference type="Google" id="ProtNLM"/>
    </source>
</evidence>
<dbReference type="AlphaFoldDB" id="F4RAM9"/>
<dbReference type="VEuPathDB" id="FungiDB:MELLADRAFT_103129"/>
<accession>F4RAM9</accession>
<evidence type="ECO:0000313" key="3">
    <source>
        <dbReference type="Proteomes" id="UP000001072"/>
    </source>
</evidence>
<protein>
    <recommendedName>
        <fullName evidence="4">CxC1-like cysteine cluster associated with KDZ transposases domain-containing protein</fullName>
    </recommendedName>
</protein>
<feature type="region of interest" description="Disordered" evidence="1">
    <location>
        <begin position="81"/>
        <end position="110"/>
    </location>
</feature>